<evidence type="ECO:0000256" key="2">
    <source>
        <dbReference type="SAM" id="MobiDB-lite"/>
    </source>
</evidence>
<dbReference type="Gene3D" id="3.40.50.620">
    <property type="entry name" value="HUPs"/>
    <property type="match status" value="2"/>
</dbReference>
<dbReference type="PANTHER" id="PTHR46268">
    <property type="entry name" value="STRESS RESPONSE PROTEIN NHAX"/>
    <property type="match status" value="1"/>
</dbReference>
<accession>A0A558H6R3</accession>
<dbReference type="CDD" id="cd00293">
    <property type="entry name" value="USP-like"/>
    <property type="match status" value="1"/>
</dbReference>
<name>A0A558H6R3_PAENT</name>
<dbReference type="AlphaFoldDB" id="A0A558H6R3"/>
<dbReference type="PANTHER" id="PTHR46268:SF6">
    <property type="entry name" value="UNIVERSAL STRESS PROTEIN UP12"/>
    <property type="match status" value="1"/>
</dbReference>
<evidence type="ECO:0000313" key="4">
    <source>
        <dbReference type="EMBL" id="TVU64816.1"/>
    </source>
</evidence>
<dbReference type="SUPFAM" id="SSF52402">
    <property type="entry name" value="Adenine nucleotide alpha hydrolases-like"/>
    <property type="match status" value="2"/>
</dbReference>
<protein>
    <submittedName>
        <fullName evidence="4">Universal stress protein</fullName>
    </submittedName>
</protein>
<dbReference type="RefSeq" id="WP_144649022.1">
    <property type="nucleotide sequence ID" value="NZ_VNFK01000004.1"/>
</dbReference>
<evidence type="ECO:0000313" key="5">
    <source>
        <dbReference type="Proteomes" id="UP000316500"/>
    </source>
</evidence>
<evidence type="ECO:0000256" key="1">
    <source>
        <dbReference type="ARBA" id="ARBA00008791"/>
    </source>
</evidence>
<sequence>MRYVVGYTANARGHDAVHLAVALARNHDVSLDLVLVIPEDSPFNAVYPPEAGYNDILNEQAQRWLDEGLALVPDDVTARAHIRRGDSEAQTLIDAAVEFDAAALVIGATNSGLFKRFTIGSVASSLLHSSPVPVALAPHGYHRTEPITRLSCGFGTRPGADQLLDVAVESARDRGLPLRLVSLLALDGGNSPGLADAAWVHAADRLAAVGGSTEGDRSGEAGGSGEVDGSVPEPEIVVAQGRTIEEAVDRLDWEDGEILLIGSSRLAQQRATFLGTTANRILRALPVPMTVVPRDYTRQSS</sequence>
<dbReference type="Pfam" id="PF00582">
    <property type="entry name" value="Usp"/>
    <property type="match status" value="2"/>
</dbReference>
<organism evidence="4 5">
    <name type="scientific">Paenarthrobacter nitroguajacolicus</name>
    <name type="common">Arthrobacter nitroguajacolicus</name>
    <dbReference type="NCBI Taxonomy" id="211146"/>
    <lineage>
        <taxon>Bacteria</taxon>
        <taxon>Bacillati</taxon>
        <taxon>Actinomycetota</taxon>
        <taxon>Actinomycetes</taxon>
        <taxon>Micrococcales</taxon>
        <taxon>Micrococcaceae</taxon>
        <taxon>Paenarthrobacter</taxon>
    </lineage>
</organism>
<dbReference type="EMBL" id="VNFK01000004">
    <property type="protein sequence ID" value="TVU64816.1"/>
    <property type="molecule type" value="Genomic_DNA"/>
</dbReference>
<gene>
    <name evidence="4" type="ORF">FQP90_07110</name>
</gene>
<proteinExistence type="inferred from homology"/>
<feature type="domain" description="UspA" evidence="3">
    <location>
        <begin position="4"/>
        <end position="137"/>
    </location>
</feature>
<comment type="similarity">
    <text evidence="1">Belongs to the universal stress protein A family.</text>
</comment>
<dbReference type="Proteomes" id="UP000316500">
    <property type="component" value="Unassembled WGS sequence"/>
</dbReference>
<evidence type="ECO:0000259" key="3">
    <source>
        <dbReference type="Pfam" id="PF00582"/>
    </source>
</evidence>
<dbReference type="InterPro" id="IPR014729">
    <property type="entry name" value="Rossmann-like_a/b/a_fold"/>
</dbReference>
<dbReference type="InterPro" id="IPR006016">
    <property type="entry name" value="UspA"/>
</dbReference>
<feature type="domain" description="UspA" evidence="3">
    <location>
        <begin position="158"/>
        <end position="293"/>
    </location>
</feature>
<reference evidence="4 5" key="1">
    <citation type="submission" date="2019-07" db="EMBL/GenBank/DDBJ databases">
        <title>Diversity of Bacteria from Kongsfjorden, Arctic.</title>
        <authorList>
            <person name="Yu Y."/>
        </authorList>
    </citation>
    <scope>NUCLEOTIDE SEQUENCE [LARGE SCALE GENOMIC DNA]</scope>
    <source>
        <strain evidence="4 5">SM1928</strain>
    </source>
</reference>
<dbReference type="OrthoDB" id="5242641at2"/>
<comment type="caution">
    <text evidence="4">The sequence shown here is derived from an EMBL/GenBank/DDBJ whole genome shotgun (WGS) entry which is preliminary data.</text>
</comment>
<feature type="region of interest" description="Disordered" evidence="2">
    <location>
        <begin position="210"/>
        <end position="233"/>
    </location>
</feature>